<reference evidence="2 3" key="1">
    <citation type="submission" date="2021-01" db="EMBL/GenBank/DDBJ databases">
        <title>Whole genome shotgun sequence of Verrucosispora lutea NBRC 106530.</title>
        <authorList>
            <person name="Komaki H."/>
            <person name="Tamura T."/>
        </authorList>
    </citation>
    <scope>NUCLEOTIDE SEQUENCE [LARGE SCALE GENOMIC DNA]</scope>
    <source>
        <strain evidence="2 3">NBRC 106530</strain>
    </source>
</reference>
<dbReference type="Proteomes" id="UP000643165">
    <property type="component" value="Unassembled WGS sequence"/>
</dbReference>
<protein>
    <submittedName>
        <fullName evidence="2">Phosphotransferase</fullName>
    </submittedName>
</protein>
<dbReference type="Gene3D" id="3.90.1200.10">
    <property type="match status" value="1"/>
</dbReference>
<organism evidence="2 3">
    <name type="scientific">Micromonospora lutea</name>
    <dbReference type="NCBI Taxonomy" id="419825"/>
    <lineage>
        <taxon>Bacteria</taxon>
        <taxon>Bacillati</taxon>
        <taxon>Actinomycetota</taxon>
        <taxon>Actinomycetes</taxon>
        <taxon>Micromonosporales</taxon>
        <taxon>Micromonosporaceae</taxon>
        <taxon>Micromonospora</taxon>
    </lineage>
</organism>
<dbReference type="SUPFAM" id="SSF56112">
    <property type="entry name" value="Protein kinase-like (PK-like)"/>
    <property type="match status" value="1"/>
</dbReference>
<keyword evidence="3" id="KW-1185">Reference proteome</keyword>
<dbReference type="RefSeq" id="WP_203992105.1">
    <property type="nucleotide sequence ID" value="NZ_BOPB01000002.1"/>
</dbReference>
<dbReference type="InterPro" id="IPR051678">
    <property type="entry name" value="AGP_Transferase"/>
</dbReference>
<comment type="caution">
    <text evidence="2">The sequence shown here is derived from an EMBL/GenBank/DDBJ whole genome shotgun (WGS) entry which is preliminary data.</text>
</comment>
<dbReference type="EMBL" id="BOPB01000002">
    <property type="protein sequence ID" value="GIJ19790.1"/>
    <property type="molecule type" value="Genomic_DNA"/>
</dbReference>
<evidence type="ECO:0000313" key="2">
    <source>
        <dbReference type="EMBL" id="GIJ19790.1"/>
    </source>
</evidence>
<dbReference type="InterPro" id="IPR002575">
    <property type="entry name" value="Aminoglycoside_PTrfase"/>
</dbReference>
<gene>
    <name evidence="2" type="ORF">Vlu01_04140</name>
</gene>
<evidence type="ECO:0000313" key="3">
    <source>
        <dbReference type="Proteomes" id="UP000643165"/>
    </source>
</evidence>
<dbReference type="PANTHER" id="PTHR21310:SF15">
    <property type="entry name" value="AMINOGLYCOSIDE PHOSPHOTRANSFERASE DOMAIN-CONTAINING PROTEIN"/>
    <property type="match status" value="1"/>
</dbReference>
<accession>A0ABQ4IPM9</accession>
<dbReference type="Gene3D" id="3.30.200.150">
    <property type="match status" value="1"/>
</dbReference>
<proteinExistence type="predicted"/>
<dbReference type="Pfam" id="PF01636">
    <property type="entry name" value="APH"/>
    <property type="match status" value="1"/>
</dbReference>
<dbReference type="PANTHER" id="PTHR21310">
    <property type="entry name" value="AMINOGLYCOSIDE PHOSPHOTRANSFERASE-RELATED-RELATED"/>
    <property type="match status" value="1"/>
</dbReference>
<feature type="domain" description="Aminoglycoside phosphotransferase" evidence="1">
    <location>
        <begin position="31"/>
        <end position="284"/>
    </location>
</feature>
<name>A0ABQ4IPM9_9ACTN</name>
<evidence type="ECO:0000259" key="1">
    <source>
        <dbReference type="Pfam" id="PF01636"/>
    </source>
</evidence>
<dbReference type="InterPro" id="IPR011009">
    <property type="entry name" value="Kinase-like_dom_sf"/>
</dbReference>
<sequence length="332" mass="36969">MRSITKRDLSRDEIAGLLRQALGAQVELRDVMEFTDGYFNATYGVTLADGRELVMKVAPSPELPLLRYEVELMRTEVEFYRRAAEVGLPLPALRAADPDVGYLIVDRLRGESFETAKEAMSPAQVTALRHQIGALAARLNTVTGQLFGYPRRDGRTRSASWRTSFLAIIDDILADAVTYDRELPAPAETIGRLIHRHADLLDEVTRPALVHFDLWDGNIFVQPDGDGFAVEGIIDGERAFYGDPLAELVSLALFIDPAEVPGLLPGYLGRDHLTDAEHGRLRLYQMYLDLILLTEDATRCYPVEEYAPIRQQASAHLETALSCLDGSTRRVS</sequence>